<dbReference type="Gene3D" id="1.20.140.40">
    <property type="entry name" value="Invertase/pectin methylesterase inhibitor family protein"/>
    <property type="match status" value="1"/>
</dbReference>
<dbReference type="SUPFAM" id="SSF101148">
    <property type="entry name" value="Plant invertase/pectin methylesterase inhibitor"/>
    <property type="match status" value="1"/>
</dbReference>
<comment type="pathway">
    <text evidence="2 13">Glycan metabolism; pectin degradation; 2-dehydro-3-deoxy-D-gluconate from pectin: step 1/5.</text>
</comment>
<keyword evidence="9 13" id="KW-0063">Aspartyl esterase</keyword>
<evidence type="ECO:0000259" key="14">
    <source>
        <dbReference type="SMART" id="SM00856"/>
    </source>
</evidence>
<dbReference type="AlphaFoldDB" id="A0ABD3SAM0"/>
<dbReference type="InterPro" id="IPR033131">
    <property type="entry name" value="Pectinesterase_Asp_AS"/>
</dbReference>
<dbReference type="Pfam" id="PF04043">
    <property type="entry name" value="PMEI"/>
    <property type="match status" value="1"/>
</dbReference>
<evidence type="ECO:0000313" key="15">
    <source>
        <dbReference type="EMBL" id="KAL3821571.1"/>
    </source>
</evidence>
<dbReference type="FunFam" id="2.160.20.10:FF:000001">
    <property type="entry name" value="Pectinesterase"/>
    <property type="match status" value="1"/>
</dbReference>
<dbReference type="SMART" id="SM00856">
    <property type="entry name" value="PMEI"/>
    <property type="match status" value="1"/>
</dbReference>
<dbReference type="InterPro" id="IPR012334">
    <property type="entry name" value="Pectin_lyas_fold"/>
</dbReference>
<protein>
    <recommendedName>
        <fullName evidence="5 13">Pectinesterase</fullName>
        <ecNumber evidence="5 13">3.1.1.11</ecNumber>
    </recommendedName>
</protein>
<dbReference type="PROSITE" id="PS00503">
    <property type="entry name" value="PECTINESTERASE_2"/>
    <property type="match status" value="1"/>
</dbReference>
<evidence type="ECO:0000256" key="13">
    <source>
        <dbReference type="RuleBase" id="RU000589"/>
    </source>
</evidence>
<evidence type="ECO:0000256" key="9">
    <source>
        <dbReference type="ARBA" id="ARBA00023085"/>
    </source>
</evidence>
<evidence type="ECO:0000256" key="2">
    <source>
        <dbReference type="ARBA" id="ARBA00005184"/>
    </source>
</evidence>
<feature type="domain" description="Pectinesterase inhibitor" evidence="14">
    <location>
        <begin position="40"/>
        <end position="190"/>
    </location>
</feature>
<comment type="caution">
    <text evidence="15">The sequence shown here is derived from an EMBL/GenBank/DDBJ whole genome shotgun (WGS) entry which is preliminary data.</text>
</comment>
<dbReference type="Proteomes" id="UP001634393">
    <property type="component" value="Unassembled WGS sequence"/>
</dbReference>
<dbReference type="GO" id="GO:0030599">
    <property type="term" value="F:pectinesterase activity"/>
    <property type="evidence" value="ECO:0007669"/>
    <property type="project" value="UniProtKB-UniRule"/>
</dbReference>
<dbReference type="InterPro" id="IPR006501">
    <property type="entry name" value="Pectinesterase_inhib_dom"/>
</dbReference>
<evidence type="ECO:0000256" key="8">
    <source>
        <dbReference type="ARBA" id="ARBA00022801"/>
    </source>
</evidence>
<dbReference type="NCBIfam" id="TIGR01614">
    <property type="entry name" value="PME_inhib"/>
    <property type="match status" value="1"/>
</dbReference>
<keyword evidence="10 13" id="KW-0961">Cell wall biogenesis/degradation</keyword>
<comment type="function">
    <text evidence="13">Acts in the modification of cell walls via demethylesterification of cell wall pectin.</text>
</comment>
<evidence type="ECO:0000256" key="11">
    <source>
        <dbReference type="ARBA" id="ARBA00047928"/>
    </source>
</evidence>
<keyword evidence="7 13" id="KW-0964">Secreted</keyword>
<comment type="similarity">
    <text evidence="3">In the N-terminal section; belongs to the PMEI family.</text>
</comment>
<reference evidence="15 16" key="1">
    <citation type="submission" date="2024-12" db="EMBL/GenBank/DDBJ databases">
        <title>The unique morphological basis and parallel evolutionary history of personate flowers in Penstemon.</title>
        <authorList>
            <person name="Depatie T.H."/>
            <person name="Wessinger C.A."/>
        </authorList>
    </citation>
    <scope>NUCLEOTIDE SEQUENCE [LARGE SCALE GENOMIC DNA]</scope>
    <source>
        <strain evidence="15">WTNN_2</strain>
        <tissue evidence="15">Leaf</tissue>
    </source>
</reference>
<evidence type="ECO:0000256" key="10">
    <source>
        <dbReference type="ARBA" id="ARBA00023316"/>
    </source>
</evidence>
<evidence type="ECO:0000256" key="12">
    <source>
        <dbReference type="PROSITE-ProRule" id="PRU10040"/>
    </source>
</evidence>
<keyword evidence="16" id="KW-1185">Reference proteome</keyword>
<organism evidence="15 16">
    <name type="scientific">Penstemon smallii</name>
    <dbReference type="NCBI Taxonomy" id="265156"/>
    <lineage>
        <taxon>Eukaryota</taxon>
        <taxon>Viridiplantae</taxon>
        <taxon>Streptophyta</taxon>
        <taxon>Embryophyta</taxon>
        <taxon>Tracheophyta</taxon>
        <taxon>Spermatophyta</taxon>
        <taxon>Magnoliopsida</taxon>
        <taxon>eudicotyledons</taxon>
        <taxon>Gunneridae</taxon>
        <taxon>Pentapetalae</taxon>
        <taxon>asterids</taxon>
        <taxon>lamiids</taxon>
        <taxon>Lamiales</taxon>
        <taxon>Plantaginaceae</taxon>
        <taxon>Cheloneae</taxon>
        <taxon>Penstemon</taxon>
    </lineage>
</organism>
<name>A0ABD3SAM0_9LAMI</name>
<sequence length="543" mass="59875">MTSTHQPLLNTPKNSTPITCKIGAIFTILVVSAIFLVQNDLPKPIHIHMCHKASNPKLCQDYVSEMKPQDNNTILLLQKFLLNQVYRMKTASLQTRKFKNQILIINEQRQQGALSDCLELIDVSIDLVFGSIKALANHTTTSHANAQAWLSGVLTNHDTCFDELKSFGTESIVEDLISRAKASLGMLAAISEPDREMNHFVLRGNLPSWITPMDRKLLQSNANAIDANITVAKDGSGSYKTVAEAIAAVPDKSKKRYVVYVKKGTYKENVQVGKSKKNVMIVGDGMDSTIITGDLNYVDGSTTFNSSTLAAVGEGFMLQDICIQNTAGPEKHQAVALRVGADKSVINRCKIDAYQDTLYTHSLRQFYRDSNITGTVDYIFGNAAVVFQKCNLIPRKPMKSQKNMVTAQGRTDPNQNTGISIQDCEIRASEDLEPVKSSFPTYLGRPWKNYSRTVVMESEIGDIIDPAGWAEWSGDFALDTLYYGEYMNMGPGAGTSKRVNWTGFHVITDPKEAMNFTVKELIQGGEWLGSSGVAFTEGLLGNN</sequence>
<evidence type="ECO:0000313" key="16">
    <source>
        <dbReference type="Proteomes" id="UP001634393"/>
    </source>
</evidence>
<comment type="catalytic activity">
    <reaction evidence="11 13">
        <text>[(1-&gt;4)-alpha-D-galacturonosyl methyl ester](n) + n H2O = [(1-&gt;4)-alpha-D-galacturonosyl](n) + n methanol + n H(+)</text>
        <dbReference type="Rhea" id="RHEA:22380"/>
        <dbReference type="Rhea" id="RHEA-COMP:14570"/>
        <dbReference type="Rhea" id="RHEA-COMP:14573"/>
        <dbReference type="ChEBI" id="CHEBI:15377"/>
        <dbReference type="ChEBI" id="CHEBI:15378"/>
        <dbReference type="ChEBI" id="CHEBI:17790"/>
        <dbReference type="ChEBI" id="CHEBI:140522"/>
        <dbReference type="ChEBI" id="CHEBI:140523"/>
        <dbReference type="EC" id="3.1.1.11"/>
    </reaction>
</comment>
<dbReference type="EC" id="3.1.1.11" evidence="5 13"/>
<evidence type="ECO:0000256" key="5">
    <source>
        <dbReference type="ARBA" id="ARBA00013229"/>
    </source>
</evidence>
<dbReference type="Gene3D" id="2.160.20.10">
    <property type="entry name" value="Single-stranded right-handed beta-helix, Pectin lyase-like"/>
    <property type="match status" value="1"/>
</dbReference>
<dbReference type="PANTHER" id="PTHR31707">
    <property type="entry name" value="PECTINESTERASE"/>
    <property type="match status" value="1"/>
</dbReference>
<comment type="similarity">
    <text evidence="4">In the C-terminal section; belongs to the pectinesterase family.</text>
</comment>
<dbReference type="InterPro" id="IPR035513">
    <property type="entry name" value="Invertase/methylesterase_inhib"/>
</dbReference>
<proteinExistence type="inferred from homology"/>
<dbReference type="GO" id="GO:0045490">
    <property type="term" value="P:pectin catabolic process"/>
    <property type="evidence" value="ECO:0007669"/>
    <property type="project" value="UniProtKB-UniRule"/>
</dbReference>
<evidence type="ECO:0000256" key="4">
    <source>
        <dbReference type="ARBA" id="ARBA00007786"/>
    </source>
</evidence>
<keyword evidence="8 13" id="KW-0378">Hydrolase</keyword>
<dbReference type="GO" id="GO:0042545">
    <property type="term" value="P:cell wall modification"/>
    <property type="evidence" value="ECO:0007669"/>
    <property type="project" value="UniProtKB-UniRule"/>
</dbReference>
<accession>A0ABD3SAM0</accession>
<evidence type="ECO:0000256" key="3">
    <source>
        <dbReference type="ARBA" id="ARBA00006027"/>
    </source>
</evidence>
<comment type="subcellular location">
    <subcellularLocation>
        <location evidence="1 13">Secreted</location>
        <location evidence="1 13">Cell wall</location>
    </subcellularLocation>
</comment>
<dbReference type="InterPro" id="IPR018040">
    <property type="entry name" value="Pectinesterase_Tyr_AS"/>
</dbReference>
<dbReference type="PROSITE" id="PS00800">
    <property type="entry name" value="PECTINESTERASE_1"/>
    <property type="match status" value="1"/>
</dbReference>
<gene>
    <name evidence="15" type="ORF">ACJIZ3_007476</name>
</gene>
<dbReference type="Pfam" id="PF01095">
    <property type="entry name" value="Pectinesterase"/>
    <property type="match status" value="1"/>
</dbReference>
<dbReference type="InterPro" id="IPR000070">
    <property type="entry name" value="Pectinesterase_cat"/>
</dbReference>
<dbReference type="CDD" id="cd15799">
    <property type="entry name" value="PMEI-like_4"/>
    <property type="match status" value="1"/>
</dbReference>
<evidence type="ECO:0000256" key="1">
    <source>
        <dbReference type="ARBA" id="ARBA00004191"/>
    </source>
</evidence>
<keyword evidence="6 13" id="KW-0134">Cell wall</keyword>
<dbReference type="SUPFAM" id="SSF51126">
    <property type="entry name" value="Pectin lyase-like"/>
    <property type="match status" value="1"/>
</dbReference>
<evidence type="ECO:0000256" key="7">
    <source>
        <dbReference type="ARBA" id="ARBA00022525"/>
    </source>
</evidence>
<dbReference type="InterPro" id="IPR011050">
    <property type="entry name" value="Pectin_lyase_fold/virulence"/>
</dbReference>
<evidence type="ECO:0000256" key="6">
    <source>
        <dbReference type="ARBA" id="ARBA00022512"/>
    </source>
</evidence>
<dbReference type="EMBL" id="JBJXBP010000007">
    <property type="protein sequence ID" value="KAL3821571.1"/>
    <property type="molecule type" value="Genomic_DNA"/>
</dbReference>
<feature type="active site" evidence="12">
    <location>
        <position position="377"/>
    </location>
</feature>